<dbReference type="HOGENOM" id="CLU_869466_0_0_1"/>
<dbReference type="eggNOG" id="KOG1875">
    <property type="taxonomic scope" value="Eukaryota"/>
</dbReference>
<dbReference type="STRING" id="7176.B0W5A6"/>
<evidence type="ECO:0000313" key="3">
    <source>
        <dbReference type="EnsemblMetazoa" id="CPIJ002225-PA"/>
    </source>
</evidence>
<name>B0W5A6_CULQU</name>
<reference evidence="2" key="1">
    <citation type="submission" date="2007-03" db="EMBL/GenBank/DDBJ databases">
        <title>Annotation of Culex pipiens quinquefasciatus.</title>
        <authorList>
            <consortium name="The Broad Institute Genome Sequencing Platform"/>
            <person name="Atkinson P.W."/>
            <person name="Hemingway J."/>
            <person name="Christensen B.M."/>
            <person name="Higgs S."/>
            <person name="Kodira C."/>
            <person name="Hannick L."/>
            <person name="Megy K."/>
            <person name="O'Leary S."/>
            <person name="Pearson M."/>
            <person name="Haas B.J."/>
            <person name="Mauceli E."/>
            <person name="Wortman J.R."/>
            <person name="Lee N.H."/>
            <person name="Guigo R."/>
            <person name="Stanke M."/>
            <person name="Alvarado L."/>
            <person name="Amedeo P."/>
            <person name="Antoine C.H."/>
            <person name="Arensburger P."/>
            <person name="Bidwell S.L."/>
            <person name="Crawford M."/>
            <person name="Camaro F."/>
            <person name="Devon K."/>
            <person name="Engels R."/>
            <person name="Hammond M."/>
            <person name="Howarth C."/>
            <person name="Koehrsen M."/>
            <person name="Lawson D."/>
            <person name="Montgomery P."/>
            <person name="Nene V."/>
            <person name="Nusbaum C."/>
            <person name="Puiu D."/>
            <person name="Romero-Severson J."/>
            <person name="Severson D.W."/>
            <person name="Shumway M."/>
            <person name="Sisk P."/>
            <person name="Stolte C."/>
            <person name="Zeng Q."/>
            <person name="Eisenstadt E."/>
            <person name="Fraser-Liggett C."/>
            <person name="Strausberg R."/>
            <person name="Galagan J."/>
            <person name="Birren B."/>
            <person name="Collins F.H."/>
        </authorList>
    </citation>
    <scope>NUCLEOTIDE SEQUENCE [LARGE SCALE GENOMIC DNA]</scope>
    <source>
        <strain evidence="2">JHB</strain>
    </source>
</reference>
<dbReference type="AlphaFoldDB" id="B0W5A6"/>
<protein>
    <submittedName>
        <fullName evidence="2 3">Mediator complex subunit rgr-1</fullName>
    </submittedName>
</protein>
<feature type="region of interest" description="Disordered" evidence="1">
    <location>
        <begin position="168"/>
        <end position="189"/>
    </location>
</feature>
<evidence type="ECO:0000256" key="1">
    <source>
        <dbReference type="SAM" id="MobiDB-lite"/>
    </source>
</evidence>
<organism>
    <name type="scientific">Culex quinquefasciatus</name>
    <name type="common">Southern house mosquito</name>
    <name type="synonym">Culex pungens</name>
    <dbReference type="NCBI Taxonomy" id="7176"/>
    <lineage>
        <taxon>Eukaryota</taxon>
        <taxon>Metazoa</taxon>
        <taxon>Ecdysozoa</taxon>
        <taxon>Arthropoda</taxon>
        <taxon>Hexapoda</taxon>
        <taxon>Insecta</taxon>
        <taxon>Pterygota</taxon>
        <taxon>Neoptera</taxon>
        <taxon>Endopterygota</taxon>
        <taxon>Diptera</taxon>
        <taxon>Nematocera</taxon>
        <taxon>Culicoidea</taxon>
        <taxon>Culicidae</taxon>
        <taxon>Culicinae</taxon>
        <taxon>Culicini</taxon>
        <taxon>Culex</taxon>
        <taxon>Culex</taxon>
    </lineage>
</organism>
<dbReference type="EMBL" id="DS231842">
    <property type="protein sequence ID" value="EDS35226.1"/>
    <property type="molecule type" value="Genomic_DNA"/>
</dbReference>
<evidence type="ECO:0000313" key="2">
    <source>
        <dbReference type="EMBL" id="EDS35226.1"/>
    </source>
</evidence>
<accession>B0W5A6</accession>
<sequence>MEALLRRNTRQPLPTGPEHRECRGHHHDLIKVETTRCRSARVLPAVSAGQSLATATSLFQTTLLDHTTKVAIFAGNDAGAIATGVSPGDAIEKVGQHKIYIQLYRHSSVIFIVEGEGLQPERDDVHVLPGACQAVLRRGQPITGRVTLDTLLGEPICPGLCSSRKTTQQRSRTVLVKRHRERPRTQNEPQHAIAVRETFGVTHGPGMYVEELGGSKHKLSALSEGPSKQQKVLYPAYFNPVLAHVVAMCEAAVCGIGEETYAPSDSSRWSAGESERHFVGAETVDLASAEGTTGILPPDLFKTCPGQPSVGVPANWTIGR</sequence>
<feature type="region of interest" description="Disordered" evidence="1">
    <location>
        <begin position="1"/>
        <end position="22"/>
    </location>
</feature>
<keyword evidence="4" id="KW-1185">Reference proteome</keyword>
<dbReference type="VEuPathDB" id="VectorBase:CQUJHB015469"/>
<reference evidence="3" key="2">
    <citation type="submission" date="2020-05" db="UniProtKB">
        <authorList>
            <consortium name="EnsemblMetazoa"/>
        </authorList>
    </citation>
    <scope>IDENTIFICATION</scope>
    <source>
        <strain evidence="3">JHB</strain>
    </source>
</reference>
<evidence type="ECO:0000313" key="4">
    <source>
        <dbReference type="Proteomes" id="UP000002320"/>
    </source>
</evidence>
<dbReference type="VEuPathDB" id="VectorBase:CPIJ002225"/>
<gene>
    <name evidence="3" type="primary">6033447</name>
    <name evidence="2" type="ORF">CpipJ_CPIJ002225</name>
</gene>
<proteinExistence type="predicted"/>
<dbReference type="Proteomes" id="UP000002320">
    <property type="component" value="Unassembled WGS sequence"/>
</dbReference>
<dbReference type="KEGG" id="cqu:CpipJ_CPIJ002225"/>
<dbReference type="OrthoDB" id="205099at2759"/>
<dbReference type="InParanoid" id="B0W5A6"/>
<dbReference type="EnsemblMetazoa" id="CPIJ002225-RA">
    <property type="protein sequence ID" value="CPIJ002225-PA"/>
    <property type="gene ID" value="CPIJ002225"/>
</dbReference>